<protein>
    <submittedName>
        <fullName evidence="2">Uncharacterized protein</fullName>
    </submittedName>
</protein>
<dbReference type="AlphaFoldDB" id="A0A433QCY0"/>
<dbReference type="EMBL" id="RBNJ01008089">
    <property type="protein sequence ID" value="RUS27611.1"/>
    <property type="molecule type" value="Genomic_DNA"/>
</dbReference>
<name>A0A433QCY0_9FUNG</name>
<comment type="caution">
    <text evidence="2">The sequence shown here is derived from an EMBL/GenBank/DDBJ whole genome shotgun (WGS) entry which is preliminary data.</text>
</comment>
<feature type="compositionally biased region" description="Basic and acidic residues" evidence="1">
    <location>
        <begin position="85"/>
        <end position="102"/>
    </location>
</feature>
<organism evidence="2 3">
    <name type="scientific">Jimgerdemannia flammicorona</name>
    <dbReference type="NCBI Taxonomy" id="994334"/>
    <lineage>
        <taxon>Eukaryota</taxon>
        <taxon>Fungi</taxon>
        <taxon>Fungi incertae sedis</taxon>
        <taxon>Mucoromycota</taxon>
        <taxon>Mucoromycotina</taxon>
        <taxon>Endogonomycetes</taxon>
        <taxon>Endogonales</taxon>
        <taxon>Endogonaceae</taxon>
        <taxon>Jimgerdemannia</taxon>
    </lineage>
</organism>
<keyword evidence="3" id="KW-1185">Reference proteome</keyword>
<evidence type="ECO:0000313" key="3">
    <source>
        <dbReference type="Proteomes" id="UP000274822"/>
    </source>
</evidence>
<feature type="compositionally biased region" description="Basic residues" evidence="1">
    <location>
        <begin position="74"/>
        <end position="84"/>
    </location>
</feature>
<reference evidence="2 3" key="1">
    <citation type="journal article" date="2018" name="New Phytol.">
        <title>Phylogenomics of Endogonaceae and evolution of mycorrhizas within Mucoromycota.</title>
        <authorList>
            <person name="Chang Y."/>
            <person name="Desiro A."/>
            <person name="Na H."/>
            <person name="Sandor L."/>
            <person name="Lipzen A."/>
            <person name="Clum A."/>
            <person name="Barry K."/>
            <person name="Grigoriev I.V."/>
            <person name="Martin F.M."/>
            <person name="Stajich J.E."/>
            <person name="Smith M.E."/>
            <person name="Bonito G."/>
            <person name="Spatafora J.W."/>
        </authorList>
    </citation>
    <scope>NUCLEOTIDE SEQUENCE [LARGE SCALE GENOMIC DNA]</scope>
    <source>
        <strain evidence="2 3">AD002</strain>
    </source>
</reference>
<proteinExistence type="predicted"/>
<feature type="region of interest" description="Disordered" evidence="1">
    <location>
        <begin position="74"/>
        <end position="106"/>
    </location>
</feature>
<evidence type="ECO:0000313" key="2">
    <source>
        <dbReference type="EMBL" id="RUS27611.1"/>
    </source>
</evidence>
<sequence>MVLNSIGSNSLHHPAMATIQPNSKSSTLHLVFDALHAALTSDRSVFDECKFMSEKARRKSSVDKIRPLHRVFRRRHPHPARHAHGRDDARPHRAENGDRLDSYGHAPVSERPFRESVRRPVRARLCARGRVHGLAHRCVHRRAGEGESRVNKLSSCTFRVRPFWKRSSTIERTISPTLPPNARCFLSLHTHTFSIIIATSHFFIVSSSVFFF</sequence>
<accession>A0A433QCY0</accession>
<feature type="non-terminal residue" evidence="2">
    <location>
        <position position="212"/>
    </location>
</feature>
<gene>
    <name evidence="2" type="ORF">BC938DRAFT_482998</name>
</gene>
<dbReference type="Proteomes" id="UP000274822">
    <property type="component" value="Unassembled WGS sequence"/>
</dbReference>
<evidence type="ECO:0000256" key="1">
    <source>
        <dbReference type="SAM" id="MobiDB-lite"/>
    </source>
</evidence>